<keyword evidence="1" id="KW-1133">Transmembrane helix</keyword>
<evidence type="ECO:0000256" key="1">
    <source>
        <dbReference type="SAM" id="Phobius"/>
    </source>
</evidence>
<keyword evidence="1" id="KW-0472">Membrane</keyword>
<gene>
    <name evidence="2" type="ORF">GCM10023208_31730</name>
</gene>
<feature type="transmembrane region" description="Helical" evidence="1">
    <location>
        <begin position="163"/>
        <end position="180"/>
    </location>
</feature>
<name>A0ABP9KQH4_9SPHN</name>
<feature type="transmembrane region" description="Helical" evidence="1">
    <location>
        <begin position="16"/>
        <end position="38"/>
    </location>
</feature>
<comment type="caution">
    <text evidence="2">The sequence shown here is derived from an EMBL/GenBank/DDBJ whole genome shotgun (WGS) entry which is preliminary data.</text>
</comment>
<evidence type="ECO:0000313" key="2">
    <source>
        <dbReference type="EMBL" id="GAA5061872.1"/>
    </source>
</evidence>
<accession>A0ABP9KQH4</accession>
<sequence>MDMAIEDKSKSKTGKMILALGLGGVAGFFAAMGFMQLVKTGALGEFTTSQEIAGLVGIIYILTALAVSVGLVSPSVGARFLNVEDADELREQYRMLTWSAVGMIALGVALLLAAIGVPGGPLAPGVVLVAVVALVGLAWFAGSRQRRHVDELMASVSTEATSAAFYLAFLIGGGWSLLAHLEYVTGPAPLDWLTLFAGLLMVSCFIVAGKRGLLVQR</sequence>
<dbReference type="Proteomes" id="UP001500518">
    <property type="component" value="Unassembled WGS sequence"/>
</dbReference>
<reference evidence="3" key="1">
    <citation type="journal article" date="2019" name="Int. J. Syst. Evol. Microbiol.">
        <title>The Global Catalogue of Microorganisms (GCM) 10K type strain sequencing project: providing services to taxonomists for standard genome sequencing and annotation.</title>
        <authorList>
            <consortium name="The Broad Institute Genomics Platform"/>
            <consortium name="The Broad Institute Genome Sequencing Center for Infectious Disease"/>
            <person name="Wu L."/>
            <person name="Ma J."/>
        </authorList>
    </citation>
    <scope>NUCLEOTIDE SEQUENCE [LARGE SCALE GENOMIC DNA]</scope>
    <source>
        <strain evidence="3">JCM 18014</strain>
    </source>
</reference>
<feature type="transmembrane region" description="Helical" evidence="1">
    <location>
        <begin position="122"/>
        <end position="142"/>
    </location>
</feature>
<feature type="transmembrane region" description="Helical" evidence="1">
    <location>
        <begin position="58"/>
        <end position="81"/>
    </location>
</feature>
<feature type="transmembrane region" description="Helical" evidence="1">
    <location>
        <begin position="93"/>
        <end position="116"/>
    </location>
</feature>
<feature type="transmembrane region" description="Helical" evidence="1">
    <location>
        <begin position="192"/>
        <end position="209"/>
    </location>
</feature>
<protein>
    <submittedName>
        <fullName evidence="2">Uncharacterized protein</fullName>
    </submittedName>
</protein>
<keyword evidence="3" id="KW-1185">Reference proteome</keyword>
<evidence type="ECO:0000313" key="3">
    <source>
        <dbReference type="Proteomes" id="UP001500518"/>
    </source>
</evidence>
<proteinExistence type="predicted"/>
<keyword evidence="1" id="KW-0812">Transmembrane</keyword>
<dbReference type="EMBL" id="BAABHV010000022">
    <property type="protein sequence ID" value="GAA5061872.1"/>
    <property type="molecule type" value="Genomic_DNA"/>
</dbReference>
<organism evidence="2 3">
    <name type="scientific">Erythrobacter westpacificensis</name>
    <dbReference type="NCBI Taxonomy" id="1055231"/>
    <lineage>
        <taxon>Bacteria</taxon>
        <taxon>Pseudomonadati</taxon>
        <taxon>Pseudomonadota</taxon>
        <taxon>Alphaproteobacteria</taxon>
        <taxon>Sphingomonadales</taxon>
        <taxon>Erythrobacteraceae</taxon>
        <taxon>Erythrobacter/Porphyrobacter group</taxon>
        <taxon>Erythrobacter</taxon>
    </lineage>
</organism>